<evidence type="ECO:0000313" key="1">
    <source>
        <dbReference type="EMBL" id="TEB11261.1"/>
    </source>
</evidence>
<proteinExistence type="predicted"/>
<dbReference type="Proteomes" id="UP000297597">
    <property type="component" value="Unassembled WGS sequence"/>
</dbReference>
<evidence type="ECO:0000313" key="2">
    <source>
        <dbReference type="Proteomes" id="UP000297597"/>
    </source>
</evidence>
<organism evidence="1 2">
    <name type="scientific">Pelotomaculum propionicicum</name>
    <dbReference type="NCBI Taxonomy" id="258475"/>
    <lineage>
        <taxon>Bacteria</taxon>
        <taxon>Bacillati</taxon>
        <taxon>Bacillota</taxon>
        <taxon>Clostridia</taxon>
        <taxon>Eubacteriales</taxon>
        <taxon>Desulfotomaculaceae</taxon>
        <taxon>Pelotomaculum</taxon>
    </lineage>
</organism>
<sequence>MNAITRFTSESKQLEVDNSECIKCLRYEDECRFKATHLKSFARSGEKPWFLKKKKHIKKHERLPVKQAE</sequence>
<reference evidence="1 2" key="1">
    <citation type="journal article" date="2018" name="Environ. Microbiol.">
        <title>Novel energy conservation strategies and behaviour of Pelotomaculum schinkii driving syntrophic propionate catabolism.</title>
        <authorList>
            <person name="Hidalgo-Ahumada C.A.P."/>
            <person name="Nobu M.K."/>
            <person name="Narihiro T."/>
            <person name="Tamaki H."/>
            <person name="Liu W.T."/>
            <person name="Kamagata Y."/>
            <person name="Stams A.J.M."/>
            <person name="Imachi H."/>
            <person name="Sousa D.Z."/>
        </authorList>
    </citation>
    <scope>NUCLEOTIDE SEQUENCE [LARGE SCALE GENOMIC DNA]</scope>
    <source>
        <strain evidence="1 2">MGP</strain>
    </source>
</reference>
<dbReference type="AlphaFoldDB" id="A0A4Y7RQZ4"/>
<comment type="caution">
    <text evidence="1">The sequence shown here is derived from an EMBL/GenBank/DDBJ whole genome shotgun (WGS) entry which is preliminary data.</text>
</comment>
<dbReference type="EMBL" id="QFFZ01000016">
    <property type="protein sequence ID" value="TEB11261.1"/>
    <property type="molecule type" value="Genomic_DNA"/>
</dbReference>
<keyword evidence="2" id="KW-1185">Reference proteome</keyword>
<name>A0A4Y7RQZ4_9FIRM</name>
<protein>
    <submittedName>
        <fullName evidence="1">Uncharacterized protein</fullName>
    </submittedName>
</protein>
<accession>A0A4Y7RQZ4</accession>
<gene>
    <name evidence="1" type="ORF">Pmgp_01796</name>
</gene>